<evidence type="ECO:0000313" key="2">
    <source>
        <dbReference type="Proteomes" id="UP001066276"/>
    </source>
</evidence>
<dbReference type="AlphaFoldDB" id="A0AAV7UA68"/>
<dbReference type="EMBL" id="JANPWB010000005">
    <property type="protein sequence ID" value="KAJ1185823.1"/>
    <property type="molecule type" value="Genomic_DNA"/>
</dbReference>
<accession>A0AAV7UA68</accession>
<organism evidence="1 2">
    <name type="scientific">Pleurodeles waltl</name>
    <name type="common">Iberian ribbed newt</name>
    <dbReference type="NCBI Taxonomy" id="8319"/>
    <lineage>
        <taxon>Eukaryota</taxon>
        <taxon>Metazoa</taxon>
        <taxon>Chordata</taxon>
        <taxon>Craniata</taxon>
        <taxon>Vertebrata</taxon>
        <taxon>Euteleostomi</taxon>
        <taxon>Amphibia</taxon>
        <taxon>Batrachia</taxon>
        <taxon>Caudata</taxon>
        <taxon>Salamandroidea</taxon>
        <taxon>Salamandridae</taxon>
        <taxon>Pleurodelinae</taxon>
        <taxon>Pleurodeles</taxon>
    </lineage>
</organism>
<comment type="caution">
    <text evidence="1">The sequence shown here is derived from an EMBL/GenBank/DDBJ whole genome shotgun (WGS) entry which is preliminary data.</text>
</comment>
<evidence type="ECO:0000313" key="1">
    <source>
        <dbReference type="EMBL" id="KAJ1185823.1"/>
    </source>
</evidence>
<gene>
    <name evidence="1" type="ORF">NDU88_002610</name>
</gene>
<sequence length="107" mass="12281">MIIPWCPQGQFEHTSPRPVRKRQMQGFQPEDAYFCARLAMHWLSACTSLSYKTESLLGNAKWKETRLICSRAAFTKVTMRQMLGGVHLKVPRAAHRRPVTRLSRAPA</sequence>
<reference evidence="1" key="1">
    <citation type="journal article" date="2022" name="bioRxiv">
        <title>Sequencing and chromosome-scale assembly of the giantPleurodeles waltlgenome.</title>
        <authorList>
            <person name="Brown T."/>
            <person name="Elewa A."/>
            <person name="Iarovenko S."/>
            <person name="Subramanian E."/>
            <person name="Araus A.J."/>
            <person name="Petzold A."/>
            <person name="Susuki M."/>
            <person name="Suzuki K.-i.T."/>
            <person name="Hayashi T."/>
            <person name="Toyoda A."/>
            <person name="Oliveira C."/>
            <person name="Osipova E."/>
            <person name="Leigh N.D."/>
            <person name="Simon A."/>
            <person name="Yun M.H."/>
        </authorList>
    </citation>
    <scope>NUCLEOTIDE SEQUENCE</scope>
    <source>
        <strain evidence="1">20211129_DDA</strain>
        <tissue evidence="1">Liver</tissue>
    </source>
</reference>
<keyword evidence="2" id="KW-1185">Reference proteome</keyword>
<protein>
    <submittedName>
        <fullName evidence="1">Uncharacterized protein</fullName>
    </submittedName>
</protein>
<dbReference type="Proteomes" id="UP001066276">
    <property type="component" value="Chromosome 3_1"/>
</dbReference>
<proteinExistence type="predicted"/>
<name>A0AAV7UA68_PLEWA</name>